<reference evidence="1 2" key="1">
    <citation type="submission" date="2019-04" db="EMBL/GenBank/DDBJ databases">
        <title>Friends and foes A comparative genomics studyof 23 Aspergillus species from section Flavi.</title>
        <authorList>
            <consortium name="DOE Joint Genome Institute"/>
            <person name="Kjaerbolling I."/>
            <person name="Vesth T."/>
            <person name="Frisvad J.C."/>
            <person name="Nybo J.L."/>
            <person name="Theobald S."/>
            <person name="Kildgaard S."/>
            <person name="Isbrandt T."/>
            <person name="Kuo A."/>
            <person name="Sato A."/>
            <person name="Lyhne E.K."/>
            <person name="Kogle M.E."/>
            <person name="Wiebenga A."/>
            <person name="Kun R.S."/>
            <person name="Lubbers R.J."/>
            <person name="Makela M.R."/>
            <person name="Barry K."/>
            <person name="Chovatia M."/>
            <person name="Clum A."/>
            <person name="Daum C."/>
            <person name="Haridas S."/>
            <person name="He G."/>
            <person name="LaButti K."/>
            <person name="Lipzen A."/>
            <person name="Mondo S."/>
            <person name="Riley R."/>
            <person name="Salamov A."/>
            <person name="Simmons B.A."/>
            <person name="Magnuson J.K."/>
            <person name="Henrissat B."/>
            <person name="Mortensen U.H."/>
            <person name="Larsen T.O."/>
            <person name="Devries R.P."/>
            <person name="Grigoriev I.V."/>
            <person name="Machida M."/>
            <person name="Baker S.E."/>
            <person name="Andersen M.R."/>
        </authorList>
    </citation>
    <scope>NUCLEOTIDE SEQUENCE [LARGE SCALE GENOMIC DNA]</scope>
    <source>
        <strain evidence="1 2">CBS 763.97</strain>
    </source>
</reference>
<gene>
    <name evidence="1" type="ORF">BDV27DRAFT_136224</name>
</gene>
<protein>
    <submittedName>
        <fullName evidence="1">Uncharacterized protein</fullName>
    </submittedName>
</protein>
<proteinExistence type="predicted"/>
<dbReference type="GeneID" id="43653162"/>
<keyword evidence="2" id="KW-1185">Reference proteome</keyword>
<dbReference type="AlphaFoldDB" id="A0A5N6ZP56"/>
<accession>A0A5N6ZP56</accession>
<dbReference type="Proteomes" id="UP000326268">
    <property type="component" value="Unassembled WGS sequence"/>
</dbReference>
<organism evidence="1 2">
    <name type="scientific">Aspergillus caelatus</name>
    <dbReference type="NCBI Taxonomy" id="61420"/>
    <lineage>
        <taxon>Eukaryota</taxon>
        <taxon>Fungi</taxon>
        <taxon>Dikarya</taxon>
        <taxon>Ascomycota</taxon>
        <taxon>Pezizomycotina</taxon>
        <taxon>Eurotiomycetes</taxon>
        <taxon>Eurotiomycetidae</taxon>
        <taxon>Eurotiales</taxon>
        <taxon>Aspergillaceae</taxon>
        <taxon>Aspergillus</taxon>
        <taxon>Aspergillus subgen. Circumdati</taxon>
    </lineage>
</organism>
<dbReference type="RefSeq" id="XP_031922482.1">
    <property type="nucleotide sequence ID" value="XM_032068716.1"/>
</dbReference>
<evidence type="ECO:0000313" key="2">
    <source>
        <dbReference type="Proteomes" id="UP000326268"/>
    </source>
</evidence>
<name>A0A5N6ZP56_9EURO</name>
<evidence type="ECO:0000313" key="1">
    <source>
        <dbReference type="EMBL" id="KAE8359401.1"/>
    </source>
</evidence>
<sequence length="51" mass="5939">MLPEYKSLNLILSTDRAHFAPHKYTPSPHSIEVLAESQHTIRTYLDLIINY</sequence>
<dbReference type="EMBL" id="ML737828">
    <property type="protein sequence ID" value="KAE8359401.1"/>
    <property type="molecule type" value="Genomic_DNA"/>
</dbReference>